<dbReference type="Proteomes" id="UP001609376">
    <property type="component" value="Unassembled WGS sequence"/>
</dbReference>
<name>A0ABW7LRN0_9RHOB</name>
<feature type="domain" description="Porin" evidence="1">
    <location>
        <begin position="4"/>
        <end position="339"/>
    </location>
</feature>
<sequence length="359" mass="39349">LAPALCLAAFPAFSEDLTFTHPSGATVKFYGQIVPTYQSVDDGERTYDSVVDNSNSSSRVGMWVDVPNGENLLRFNLEVSLGLKNTADTSQTEDEDWIDWQRTDIRKLEGVYSGNFGAIWFGQGSMATDGAAEIDKSGTSLAGYANLPDTAGGFEFRDGAALSGISIGDVFKDFDGGRRFRIRYDTPDFSGFTFSAAYGQEVLAEDDDADYYDAALRYAYQNDMIEADAALGYAWKNDEDTTEQLIASGSLTHLPSGMNLTLATGDGKDDAGSYGYVKLGWSGDLWDYGKTAVSIDYFDGSDYVSAGSESKSWGVQAIQTFAEQNIDAYIGYREFAYDDETDADYQDMSAFLMGMRWKF</sequence>
<evidence type="ECO:0000313" key="2">
    <source>
        <dbReference type="EMBL" id="MFH5776979.1"/>
    </source>
</evidence>
<evidence type="ECO:0000313" key="3">
    <source>
        <dbReference type="Proteomes" id="UP001609376"/>
    </source>
</evidence>
<keyword evidence="3" id="KW-1185">Reference proteome</keyword>
<dbReference type="SUPFAM" id="SSF56935">
    <property type="entry name" value="Porins"/>
    <property type="match status" value="1"/>
</dbReference>
<dbReference type="InterPro" id="IPR033900">
    <property type="entry name" value="Gram_neg_porin_domain"/>
</dbReference>
<dbReference type="InterPro" id="IPR023614">
    <property type="entry name" value="Porin_dom_sf"/>
</dbReference>
<gene>
    <name evidence="2" type="ORF">ACHFJ0_22310</name>
</gene>
<feature type="non-terminal residue" evidence="2">
    <location>
        <position position="1"/>
    </location>
</feature>
<dbReference type="EMBL" id="JBIMPR010000041">
    <property type="protein sequence ID" value="MFH5776979.1"/>
    <property type="molecule type" value="Genomic_DNA"/>
</dbReference>
<protein>
    <submittedName>
        <fullName evidence="2">Porin</fullName>
    </submittedName>
</protein>
<evidence type="ECO:0000259" key="1">
    <source>
        <dbReference type="Pfam" id="PF13609"/>
    </source>
</evidence>
<reference evidence="2 3" key="1">
    <citation type="submission" date="2024-10" db="EMBL/GenBank/DDBJ databases">
        <title>Paracoccus drimophilus sp. nov., a novel bacterium from corn roots in Hunan.</title>
        <authorList>
            <person name="Li X."/>
        </authorList>
    </citation>
    <scope>NUCLEOTIDE SEQUENCE [LARGE SCALE GENOMIC DNA]</scope>
    <source>
        <strain evidence="2 3">NGMCC 1.201697</strain>
    </source>
</reference>
<organism evidence="2 3">
    <name type="scientific">Paracoccus broussonetiae subsp. drimophilus</name>
    <dbReference type="NCBI Taxonomy" id="3373869"/>
    <lineage>
        <taxon>Bacteria</taxon>
        <taxon>Pseudomonadati</taxon>
        <taxon>Pseudomonadota</taxon>
        <taxon>Alphaproteobacteria</taxon>
        <taxon>Rhodobacterales</taxon>
        <taxon>Paracoccaceae</taxon>
        <taxon>Paracoccus</taxon>
        <taxon>Paracoccus broussonetiae</taxon>
    </lineage>
</organism>
<dbReference type="RefSeq" id="WP_395135977.1">
    <property type="nucleotide sequence ID" value="NZ_JBIMPR010000041.1"/>
</dbReference>
<proteinExistence type="predicted"/>
<dbReference type="Gene3D" id="2.40.160.10">
    <property type="entry name" value="Porin"/>
    <property type="match status" value="1"/>
</dbReference>
<dbReference type="Pfam" id="PF13609">
    <property type="entry name" value="Porin_4"/>
    <property type="match status" value="1"/>
</dbReference>
<accession>A0ABW7LRN0</accession>
<comment type="caution">
    <text evidence="2">The sequence shown here is derived from an EMBL/GenBank/DDBJ whole genome shotgun (WGS) entry which is preliminary data.</text>
</comment>